<evidence type="ECO:0000256" key="2">
    <source>
        <dbReference type="SAM" id="MobiDB-lite"/>
    </source>
</evidence>
<evidence type="ECO:0000313" key="3">
    <source>
        <dbReference type="EMBL" id="MBB5155455.1"/>
    </source>
</evidence>
<protein>
    <submittedName>
        <fullName evidence="3">Cell division septum initiation protein DivIVA</fullName>
    </submittedName>
</protein>
<keyword evidence="4" id="KW-1185">Reference proteome</keyword>
<gene>
    <name evidence="3" type="ORF">BJ970_002989</name>
</gene>
<dbReference type="Proteomes" id="UP000584374">
    <property type="component" value="Unassembled WGS sequence"/>
</dbReference>
<keyword evidence="3" id="KW-0131">Cell cycle</keyword>
<evidence type="ECO:0000313" key="4">
    <source>
        <dbReference type="Proteomes" id="UP000584374"/>
    </source>
</evidence>
<feature type="coiled-coil region" evidence="1">
    <location>
        <begin position="186"/>
        <end position="213"/>
    </location>
</feature>
<proteinExistence type="predicted"/>
<dbReference type="AlphaFoldDB" id="A0A840QAJ9"/>
<comment type="caution">
    <text evidence="3">The sequence shown here is derived from an EMBL/GenBank/DDBJ whole genome shotgun (WGS) entry which is preliminary data.</text>
</comment>
<reference evidence="3 4" key="1">
    <citation type="submission" date="2020-08" db="EMBL/GenBank/DDBJ databases">
        <title>Sequencing the genomes of 1000 actinobacteria strains.</title>
        <authorList>
            <person name="Klenk H.-P."/>
        </authorList>
    </citation>
    <scope>NUCLEOTIDE SEQUENCE [LARGE SCALE GENOMIC DNA]</scope>
    <source>
        <strain evidence="3 4">DSM 45584</strain>
    </source>
</reference>
<dbReference type="PANTHER" id="PTHR38010:SF1">
    <property type="entry name" value="SLR0848 PROTEIN"/>
    <property type="match status" value="1"/>
</dbReference>
<name>A0A840QAJ9_9PSEU</name>
<feature type="coiled-coil region" evidence="1">
    <location>
        <begin position="92"/>
        <end position="134"/>
    </location>
</feature>
<feature type="region of interest" description="Disordered" evidence="2">
    <location>
        <begin position="244"/>
        <end position="265"/>
    </location>
</feature>
<dbReference type="Gene3D" id="1.20.5.2950">
    <property type="match status" value="1"/>
</dbReference>
<feature type="compositionally biased region" description="Gly residues" evidence="2">
    <location>
        <begin position="252"/>
        <end position="265"/>
    </location>
</feature>
<dbReference type="GO" id="GO:0051301">
    <property type="term" value="P:cell division"/>
    <property type="evidence" value="ECO:0007669"/>
    <property type="project" value="UniProtKB-KW"/>
</dbReference>
<keyword evidence="1" id="KW-0175">Coiled coil</keyword>
<organism evidence="3 4">
    <name type="scientific">Saccharopolyspora phatthalungensis</name>
    <dbReference type="NCBI Taxonomy" id="664693"/>
    <lineage>
        <taxon>Bacteria</taxon>
        <taxon>Bacillati</taxon>
        <taxon>Actinomycetota</taxon>
        <taxon>Actinomycetes</taxon>
        <taxon>Pseudonocardiales</taxon>
        <taxon>Pseudonocardiaceae</taxon>
        <taxon>Saccharopolyspora</taxon>
    </lineage>
</organism>
<dbReference type="PANTHER" id="PTHR38010">
    <property type="entry name" value="SLR0848 PROTEIN"/>
    <property type="match status" value="1"/>
</dbReference>
<accession>A0A840QAJ9</accession>
<sequence length="265" mass="28851">MLAAAGGYDGREIKVYRVFEALDELVTIVEEARGVPMTSGCVVPRGDVLELLDDVRDAIPQELDDAQDVLDHRDQMVSTAEAAADKSVTDARNEADRTIATARAEAEQLLADAREQADELLAEARAQAEQTVTAGRREYEDYIGRAQSEADRMVQAGRAAYEQSVHEGKAEQARLVADTEVVQAANGEAKRIVDEANDDAERLRTECDAYVDSRLADFEDLLGRTLRTVGKGRQQLRSPMGAPFDYEEWHAGGPGVSQNGGNGGR</sequence>
<dbReference type="EMBL" id="JACHIW010000001">
    <property type="protein sequence ID" value="MBB5155455.1"/>
    <property type="molecule type" value="Genomic_DNA"/>
</dbReference>
<keyword evidence="3" id="KW-0132">Cell division</keyword>
<evidence type="ECO:0000256" key="1">
    <source>
        <dbReference type="SAM" id="Coils"/>
    </source>
</evidence>